<feature type="domain" description="VWFD" evidence="20">
    <location>
        <begin position="1808"/>
        <end position="1988"/>
    </location>
</feature>
<evidence type="ECO:0000256" key="15">
    <source>
        <dbReference type="PROSITE-ProRule" id="PRU00076"/>
    </source>
</evidence>
<evidence type="ECO:0000256" key="7">
    <source>
        <dbReference type="ARBA" id="ARBA00022889"/>
    </source>
</evidence>
<feature type="compositionally biased region" description="Low complexity" evidence="16">
    <location>
        <begin position="963"/>
        <end position="980"/>
    </location>
</feature>
<feature type="domain" description="MAM" evidence="19">
    <location>
        <begin position="188"/>
        <end position="347"/>
    </location>
</feature>
<dbReference type="GO" id="GO:0005886">
    <property type="term" value="C:plasma membrane"/>
    <property type="evidence" value="ECO:0007669"/>
    <property type="project" value="UniProtKB-SubCell"/>
</dbReference>
<dbReference type="SMART" id="SM00215">
    <property type="entry name" value="VWC_out"/>
    <property type="match status" value="3"/>
</dbReference>
<feature type="compositionally biased region" description="Low complexity" evidence="16">
    <location>
        <begin position="616"/>
        <end position="629"/>
    </location>
</feature>
<gene>
    <name evidence="22" type="primary">ZAN</name>
</gene>
<keyword evidence="3 15" id="KW-0245">EGF-like domain</keyword>
<keyword evidence="4 17" id="KW-0812">Transmembrane</keyword>
<evidence type="ECO:0000259" key="19">
    <source>
        <dbReference type="PROSITE" id="PS50060"/>
    </source>
</evidence>
<keyword evidence="10 15" id="KW-1015">Disulfide bond</keyword>
<dbReference type="FunFam" id="2.60.120.200:FF:000128">
    <property type="entry name" value="enteropeptidase isoform X2"/>
    <property type="match status" value="2"/>
</dbReference>
<dbReference type="InterPro" id="IPR013320">
    <property type="entry name" value="ConA-like_dom_sf"/>
</dbReference>
<evidence type="ECO:0000313" key="21">
    <source>
        <dbReference type="Proteomes" id="UP001165780"/>
    </source>
</evidence>
<feature type="domain" description="MAM" evidence="19">
    <location>
        <begin position="18"/>
        <end position="183"/>
    </location>
</feature>
<dbReference type="SUPFAM" id="SSF57196">
    <property type="entry name" value="EGF/Laminin"/>
    <property type="match status" value="1"/>
</dbReference>
<dbReference type="FunFam" id="2.60.120.200:FF:000365">
    <property type="entry name" value="Zonadhesin"/>
    <property type="match status" value="1"/>
</dbReference>
<keyword evidence="9 17" id="KW-0472">Membrane</keyword>
<evidence type="ECO:0000256" key="13">
    <source>
        <dbReference type="ARBA" id="ARBA00065625"/>
    </source>
</evidence>
<evidence type="ECO:0000256" key="9">
    <source>
        <dbReference type="ARBA" id="ARBA00023136"/>
    </source>
</evidence>
<dbReference type="InterPro" id="IPR036084">
    <property type="entry name" value="Ser_inhib-like_sf"/>
</dbReference>
<dbReference type="CDD" id="cd06263">
    <property type="entry name" value="MAM"/>
    <property type="match status" value="3"/>
</dbReference>
<feature type="compositionally biased region" description="Low complexity" evidence="16">
    <location>
        <begin position="1205"/>
        <end position="1222"/>
    </location>
</feature>
<dbReference type="PANTHER" id="PTHR11339">
    <property type="entry name" value="EXTRACELLULAR MATRIX GLYCOPROTEIN RELATED"/>
    <property type="match status" value="1"/>
</dbReference>
<organism evidence="21 22">
    <name type="scientific">Panthera pardus</name>
    <name type="common">Leopard</name>
    <name type="synonym">Felis pardus</name>
    <dbReference type="NCBI Taxonomy" id="9691"/>
    <lineage>
        <taxon>Eukaryota</taxon>
        <taxon>Metazoa</taxon>
        <taxon>Chordata</taxon>
        <taxon>Craniata</taxon>
        <taxon>Vertebrata</taxon>
        <taxon>Euteleostomi</taxon>
        <taxon>Mammalia</taxon>
        <taxon>Eutheria</taxon>
        <taxon>Laurasiatheria</taxon>
        <taxon>Carnivora</taxon>
        <taxon>Feliformia</taxon>
        <taxon>Felidae</taxon>
        <taxon>Pantherinae</taxon>
        <taxon>Panthera</taxon>
    </lineage>
</organism>
<keyword evidence="2" id="KW-1003">Cell membrane</keyword>
<feature type="compositionally biased region" description="Low complexity" evidence="16">
    <location>
        <begin position="738"/>
        <end position="765"/>
    </location>
</feature>
<dbReference type="Proteomes" id="UP001165780">
    <property type="component" value="Unplaced"/>
</dbReference>
<dbReference type="InterPro" id="IPR025615">
    <property type="entry name" value="TILa_dom"/>
</dbReference>
<feature type="compositionally biased region" description="Low complexity" evidence="16">
    <location>
        <begin position="776"/>
        <end position="836"/>
    </location>
</feature>
<dbReference type="FunFam" id="2.10.25.10:FF:000055">
    <property type="entry name" value="alpha-tectorin isoform X1"/>
    <property type="match status" value="4"/>
</dbReference>
<dbReference type="SMART" id="SM00214">
    <property type="entry name" value="VWC"/>
    <property type="match status" value="3"/>
</dbReference>
<protein>
    <recommendedName>
        <fullName evidence="14">Zonadhesin</fullName>
    </recommendedName>
</protein>
<feature type="domain" description="VWFD" evidence="20">
    <location>
        <begin position="2592"/>
        <end position="2768"/>
    </location>
</feature>
<dbReference type="CTD" id="7455"/>
<evidence type="ECO:0000256" key="3">
    <source>
        <dbReference type="ARBA" id="ARBA00022536"/>
    </source>
</evidence>
<feature type="region of interest" description="Disordered" evidence="16">
    <location>
        <begin position="1568"/>
        <end position="1606"/>
    </location>
</feature>
<feature type="compositionally biased region" description="Basic and acidic residues" evidence="16">
    <location>
        <begin position="540"/>
        <end position="556"/>
    </location>
</feature>
<keyword evidence="6" id="KW-0677">Repeat</keyword>
<dbReference type="PANTHER" id="PTHR11339:SF374">
    <property type="entry name" value="ZONADHESIN"/>
    <property type="match status" value="1"/>
</dbReference>
<dbReference type="SUPFAM" id="SSF57567">
    <property type="entry name" value="Serine protease inhibitors"/>
    <property type="match status" value="5"/>
</dbReference>
<evidence type="ECO:0000313" key="22">
    <source>
        <dbReference type="RefSeq" id="XP_053750214.1"/>
    </source>
</evidence>
<feature type="compositionally biased region" description="Low complexity" evidence="16">
    <location>
        <begin position="1004"/>
        <end position="1074"/>
    </location>
</feature>
<name>A0A9W2UV50_PANPR</name>
<evidence type="ECO:0000256" key="12">
    <source>
        <dbReference type="ARBA" id="ARBA00057483"/>
    </source>
</evidence>
<evidence type="ECO:0000256" key="2">
    <source>
        <dbReference type="ARBA" id="ARBA00022475"/>
    </source>
</evidence>
<evidence type="ECO:0000256" key="11">
    <source>
        <dbReference type="ARBA" id="ARBA00023180"/>
    </source>
</evidence>
<comment type="caution">
    <text evidence="15">Lacks conserved residue(s) required for the propagation of feature annotation.</text>
</comment>
<keyword evidence="11" id="KW-0325">Glycoprotein</keyword>
<feature type="compositionally biased region" description="Low complexity" evidence="16">
    <location>
        <begin position="1235"/>
        <end position="1254"/>
    </location>
</feature>
<dbReference type="CDD" id="cd19941">
    <property type="entry name" value="TIL"/>
    <property type="match status" value="5"/>
</dbReference>
<feature type="domain" description="MAM" evidence="19">
    <location>
        <begin position="350"/>
        <end position="515"/>
    </location>
</feature>
<feature type="region of interest" description="Disordered" evidence="16">
    <location>
        <begin position="616"/>
        <end position="1259"/>
    </location>
</feature>
<feature type="transmembrane region" description="Helical" evidence="17">
    <location>
        <begin position="3051"/>
        <end position="3071"/>
    </location>
</feature>
<dbReference type="PROSITE" id="PS00022">
    <property type="entry name" value="EGF_1"/>
    <property type="match status" value="1"/>
</dbReference>
<feature type="disulfide bond" evidence="15">
    <location>
        <begin position="3025"/>
        <end position="3034"/>
    </location>
</feature>
<dbReference type="SUPFAM" id="SSF49899">
    <property type="entry name" value="Concanavalin A-like lectins/glucanases"/>
    <property type="match status" value="3"/>
</dbReference>
<comment type="subcellular location">
    <subcellularLocation>
        <location evidence="1">Cell membrane</location>
        <topology evidence="1">Single-pass type I membrane protein</topology>
    </subcellularLocation>
</comment>
<dbReference type="GO" id="GO:0007155">
    <property type="term" value="P:cell adhesion"/>
    <property type="evidence" value="ECO:0007669"/>
    <property type="project" value="UniProtKB-KW"/>
</dbReference>
<dbReference type="PROSITE" id="PS01186">
    <property type="entry name" value="EGF_2"/>
    <property type="match status" value="1"/>
</dbReference>
<dbReference type="InterPro" id="IPR001846">
    <property type="entry name" value="VWF_type-D"/>
</dbReference>
<feature type="domain" description="VWFD" evidence="20">
    <location>
        <begin position="2197"/>
        <end position="2376"/>
    </location>
</feature>
<feature type="compositionally biased region" description="Basic and acidic residues" evidence="16">
    <location>
        <begin position="682"/>
        <end position="702"/>
    </location>
</feature>
<dbReference type="Gene3D" id="2.60.120.200">
    <property type="match status" value="3"/>
</dbReference>
<comment type="function">
    <text evidence="12">Binds in a species-specific manner to the zona pellucida of the egg. May be involved in gamete recognition and/or signaling.</text>
</comment>
<keyword evidence="5" id="KW-0732">Signal</keyword>
<dbReference type="InterPro" id="IPR002919">
    <property type="entry name" value="TIL_dom"/>
</dbReference>
<evidence type="ECO:0000256" key="17">
    <source>
        <dbReference type="SAM" id="Phobius"/>
    </source>
</evidence>
<dbReference type="GeneID" id="109251315"/>
<keyword evidence="21" id="KW-1185">Reference proteome</keyword>
<evidence type="ECO:0000259" key="18">
    <source>
        <dbReference type="PROSITE" id="PS50026"/>
    </source>
</evidence>
<feature type="domain" description="VWFD" evidence="20">
    <location>
        <begin position="1423"/>
        <end position="1600"/>
    </location>
</feature>
<feature type="compositionally biased region" description="Low complexity" evidence="16">
    <location>
        <begin position="844"/>
        <end position="863"/>
    </location>
</feature>
<dbReference type="Pfam" id="PF12714">
    <property type="entry name" value="TILa"/>
    <property type="match status" value="5"/>
</dbReference>
<evidence type="ECO:0000256" key="6">
    <source>
        <dbReference type="ARBA" id="ARBA00022737"/>
    </source>
</evidence>
<feature type="domain" description="EGF-like" evidence="18">
    <location>
        <begin position="2999"/>
        <end position="3035"/>
    </location>
</feature>
<dbReference type="InterPro" id="IPR001007">
    <property type="entry name" value="VWF_dom"/>
</dbReference>
<evidence type="ECO:0000256" key="8">
    <source>
        <dbReference type="ARBA" id="ARBA00022989"/>
    </source>
</evidence>
<comment type="subunit">
    <text evidence="13">Probably forms covalent oligomers.</text>
</comment>
<evidence type="ECO:0000256" key="5">
    <source>
        <dbReference type="ARBA" id="ARBA00022729"/>
    </source>
</evidence>
<dbReference type="Gene3D" id="2.10.25.10">
    <property type="entry name" value="Laminin"/>
    <property type="match status" value="6"/>
</dbReference>
<dbReference type="Pfam" id="PF00094">
    <property type="entry name" value="VWD"/>
    <property type="match status" value="4"/>
</dbReference>
<dbReference type="PROSITE" id="PS51233">
    <property type="entry name" value="VWFD"/>
    <property type="match status" value="4"/>
</dbReference>
<dbReference type="InterPro" id="IPR000998">
    <property type="entry name" value="MAM_dom"/>
</dbReference>
<dbReference type="InterPro" id="IPR014853">
    <property type="entry name" value="VWF/SSPO/ZAN-like_Cys-rich_dom"/>
</dbReference>
<dbReference type="PROSITE" id="PS50026">
    <property type="entry name" value="EGF_3"/>
    <property type="match status" value="1"/>
</dbReference>
<dbReference type="PROSITE" id="PS00740">
    <property type="entry name" value="MAM_1"/>
    <property type="match status" value="2"/>
</dbReference>
<feature type="compositionally biased region" description="Low complexity" evidence="16">
    <location>
        <begin position="871"/>
        <end position="906"/>
    </location>
</feature>
<keyword evidence="7" id="KW-0130">Cell adhesion</keyword>
<dbReference type="GO" id="GO:0005615">
    <property type="term" value="C:extracellular space"/>
    <property type="evidence" value="ECO:0007669"/>
    <property type="project" value="TreeGrafter"/>
</dbReference>
<feature type="compositionally biased region" description="Low complexity" evidence="16">
    <location>
        <begin position="1082"/>
        <end position="1197"/>
    </location>
</feature>
<dbReference type="RefSeq" id="XP_053750214.1">
    <property type="nucleotide sequence ID" value="XM_053894239.1"/>
</dbReference>
<proteinExistence type="predicted"/>
<dbReference type="Pfam" id="PF01826">
    <property type="entry name" value="TIL"/>
    <property type="match status" value="5"/>
</dbReference>
<dbReference type="SMART" id="SM00216">
    <property type="entry name" value="VWD"/>
    <property type="match status" value="4"/>
</dbReference>
<reference evidence="22" key="1">
    <citation type="submission" date="2025-08" db="UniProtKB">
        <authorList>
            <consortium name="RefSeq"/>
        </authorList>
    </citation>
    <scope>IDENTIFICATION</scope>
    <source>
        <tissue evidence="22">Whole blood</tissue>
    </source>
</reference>
<evidence type="ECO:0000256" key="1">
    <source>
        <dbReference type="ARBA" id="ARBA00004251"/>
    </source>
</evidence>
<dbReference type="PROSITE" id="PS50060">
    <property type="entry name" value="MAM_2"/>
    <property type="match status" value="3"/>
</dbReference>
<evidence type="ECO:0000259" key="20">
    <source>
        <dbReference type="PROSITE" id="PS51233"/>
    </source>
</evidence>
<accession>A0A9W2UV50</accession>
<keyword evidence="8 17" id="KW-1133">Transmembrane helix</keyword>
<dbReference type="CDD" id="cd00054">
    <property type="entry name" value="EGF_CA"/>
    <property type="match status" value="1"/>
</dbReference>
<dbReference type="SMART" id="SM00137">
    <property type="entry name" value="MAM"/>
    <property type="match status" value="3"/>
</dbReference>
<evidence type="ECO:0000256" key="14">
    <source>
        <dbReference type="ARBA" id="ARBA00067986"/>
    </source>
</evidence>
<dbReference type="Pfam" id="PF00629">
    <property type="entry name" value="MAM"/>
    <property type="match status" value="3"/>
</dbReference>
<feature type="region of interest" description="Disordered" evidence="16">
    <location>
        <begin position="520"/>
        <end position="568"/>
    </location>
</feature>
<evidence type="ECO:0000256" key="16">
    <source>
        <dbReference type="SAM" id="MobiDB-lite"/>
    </source>
</evidence>
<dbReference type="GO" id="GO:0031012">
    <property type="term" value="C:extracellular matrix"/>
    <property type="evidence" value="ECO:0007669"/>
    <property type="project" value="TreeGrafter"/>
</dbReference>
<sequence length="3081" mass="336307">MNPPPGTSSGPFFPAVLTQCDFEDNSNPLCDWTQVSTDDGDWTRASGPSPIGSTGPPGGYPNGEGYYLHMASSTFHRGGVARLRSPPVWEQGPLCVHFAYHLFGLSWGAQLKLLLLRGTKKKRPSLLWKHTNTQNPSWIPTAVTVPMGLALPSRVMFEGVRGSTAYLDIALDAISIHRGSCNRICMMQMCSFDIPNDLCGWSWIPTASGAKWVQKKGSSGVLKVGPEDDFSSPGGGFYMLLDPKNAKPRQKSVLLSPLSQSSGCLSLSFHYILYGQSPGAALAIYASVLGSIRKHTLFSGQPGPNWQPVTVNYTAQGQIQFTVVGVFGETPEPAVAVDAISIAPCGESFPQCDFDDDAHPFCDWAQASEDGGHWTRGSKNMHIQGTGAFGGSLNGEGRYIYFEADKFSEAGQSCRLVSRPFCAPSAICVEFAYHMYGLGEGAKLSLLLESPAGSFPTSLWHRVGSQSPDWLNTSVTIPSGHQQPMQLILEAIRGTNTAFVVAVGFILINHGTCRGTMPTVLPSKSPVPPTGPSETLVSTEKPRTPTEKPTVPKEKPMATTEKPTVPSEISTVLTEKPMAPTEKPMTPTEKPMTPQIKPMALTEKPTVTTVKPIVPTEKPTIPTKKPTVPSEETIVPSEETTVLPKEPTISTGKPTIPTGKPTIPTKKSTIPPEKPSISTEEPVVHTERPTVHTERTTIHTERSTVPIEKPTMPTERPTIPTEKSTLPTEKPTVLTERPTIPTEKPTLPTEKPTTPTEKTTIPTEKSTLPKEKPTIPTERPTVPTEKPTVPTESSTIHTEKPTLPTEKPTVLTERPTIPTEKPTTPTEKTTIPTEKPTLPKEKPTVPTESSTIPTEKPTLPTEKPTIHTEKPTLPTEKPTVLTERPTIPTEKPTTPTEKTTIPTEKPTVPKEKPTVPTERPTIPTEKSTLPTEKPTIHTEKPTLPTEKPTVPTERPTIPTEKSTLPTEKPTIPTEKPTLPTENPPVPTERPTIPTEKPTVPTERPTIPTEKPTLPTEKSTTPTEKTTIPTEKPTLPTEKPTVPTERPTIPTEKPTLPTEKPTTPTEKTTIPTEKPTLPKEKPTVPTERPTVPTEKPTVSIERPTIPTEKPTLPTEKPTVLTERPTIPTEKPTTPTEMTTIPTEKPTLPTEKPTVLTERPTIPTEKPTTPTEMTTIPTEKPTLPTEKPTIPTERSTVPTEKPPVPTERPTTPTEKTTIPTEKSTVLTEKTTVPTGRPTIPTEKTTIPTEKPTVPTKNPTIPTKISTFATEWHTVPTIPQPSPTLVPIGPTVLVMPSTAPSTSTTATTPGRTPARCPPNAHYERCTCPASCERPKPNCGPPCKPGCVCNSGFLFRGSLCINASSCNCFYNNNYYKPGAEWFSSNCTERCRCRPGSRMECQISQCGTHTVCQLKNGHYGCQPYAGTATCTVYGDLHYLTFDGRHFNFMGKCTYVLAQPCGNSTEPFFRVAAKNENRGQEGMSCLSKVYVTLHEITITLLRDRRTLVGGKQVSLPAVPFKGIFLASSGRFVELQTAFGLRVRWDGNQQLYISVPSTYSSKLCGFCGNYDGDGSNDNQKPDGSPALDDEELGNSWQTAEDEDKECQKNPTVPPSCKSGLQNSLSGLQFCGRLLDTRGAFEACLPHLKASSFFKSCTFDMCKFRGLQPVLCAHMAALTEICQDAGYAVKPWRGPQFCPMTCPPNSTYTLCARVCPATCHSGFSGMACQNRCVEGCECNPGFVLSGLQCVPHSQCGCLEPTLGYFKVGERWFKPGCRQLCTCESNNKIRCTQWRCQAQEVCRQQDGIYGCHALGAATCTVSGDPHYLTFDGALHHFMGTCSYILTRPCQSRSLENYFIVSATNEFRSGNLEASYVRSVHLHIFNLRISLIKGHKVMLNGRRVALPVWPAQGRVSIRPSGSFILLYTDFGLQIRYDGKHLAEVTVPSSYAGRLCGLCGNYNNNSLDDNLLLDKRPVASSDGLGVAWKFPDYSETGCFAKSPKPSRCQENRGANSWEKNCDVLMDPQGPFSQCHGVVPPQSSFASCVYGQCGTKGDTLTLCRSLQAYASLCAHAGRAPSWRNGTFCPLKCPSSSSYSPCANPCPATCLSLTAPRDCPAALPCTEGCECQKGHILSGTSCVPLSQCGCVDQEGYYHPVGERWYADHTCSRLCTCSTRNAISCQQAACKPGQMCWPLDGLLRCRASGMGVCRISNQSQYLSFDGTYHTIRDTCTGILVKVCHPTMDLPFFKISVKYGKKRGQSAVSYLHQVNVDFFNTLITLIKDHRVLINGTQVTFPFATEIRGLRISIVGNNTVLYFNTGVQVKFDGKDFFEVQLPAAYYQKVCGLCGNFNGEEEDELMMPNDELAQNDTEFVESWQDKESHPNCQKESQETQAIQLENLNIGCRRDDLVRAQEQCQAAFQTPAWTECATYVFLKPFLLKCIHNLCQFGGLRHALCGSLENFAAACRARGLQPPIWRNSSFCPLECPIHTQYSSCVPSCLPSCVDPSGQCSDTQVPTICKEGCICQSGFVLSGKECVPRSQCGGCTDDYGSSFPEGKTWITIRCTRRCACTLGTVHCQQFSCPSGSHCEPQSDGTGTCDVNKQCSVYGDPHYRTFDGLSYLFRGRMTYTLIKTVDALPTGVAPLIVEGRNKVYLPWSPVYLHEIIVVIYGYTVQLRAQLELVVNNQKVDIPYQPDDRLRVNLRGHRLFLITDFEMLVSFDGGKNAVITLPNKYKGLVRGLCGNFDGNKRNDFVLPNGTITQDLIGFGNSWEVHRISGGLARFARALPEEEEEEGEESGSNTSECTPERLALINSTQACRVLVDPQGPFAACHQTVAPEPFQEHCVFDLCTARTPKEQEELRCQVLSGYAIICQEAGATPAGWRDLTGCALACPANTVYQSCMTPCPASCANLAAPRDCKGPCVEGCASLPGYIYSGARSLPWPTVAAPATASTTRSGLGVEGPRGDSFVTEDCSQRCTCASSGVLLCEPLRCRAGEICTLGNLTRGCFRESPCLRNPCQNDGRCQEQGTHFTCECELGYGGHLCTEPQDAPPPGEPEASSFVAILLGMLVPVVVIVPAVTWECVSRKRRRR</sequence>
<feature type="compositionally biased region" description="Low complexity" evidence="16">
    <location>
        <begin position="941"/>
        <end position="953"/>
    </location>
</feature>
<dbReference type="InterPro" id="IPR050780">
    <property type="entry name" value="Mucin_vWF_Thrombospondin_sf"/>
</dbReference>
<feature type="compositionally biased region" description="Low complexity" evidence="16">
    <location>
        <begin position="650"/>
        <end position="679"/>
    </location>
</feature>
<evidence type="ECO:0000256" key="10">
    <source>
        <dbReference type="ARBA" id="ARBA00023157"/>
    </source>
</evidence>
<dbReference type="InterPro" id="IPR000742">
    <property type="entry name" value="EGF"/>
</dbReference>
<dbReference type="SMART" id="SM00181">
    <property type="entry name" value="EGF"/>
    <property type="match status" value="3"/>
</dbReference>
<evidence type="ECO:0000256" key="4">
    <source>
        <dbReference type="ARBA" id="ARBA00022692"/>
    </source>
</evidence>
<dbReference type="SMART" id="SM00832">
    <property type="entry name" value="C8"/>
    <property type="match status" value="4"/>
</dbReference>
<dbReference type="Pfam" id="PF08742">
    <property type="entry name" value="C8"/>
    <property type="match status" value="4"/>
</dbReference>